<evidence type="ECO:0000313" key="3">
    <source>
        <dbReference type="Proteomes" id="UP001528411"/>
    </source>
</evidence>
<sequence>MIKRVYNLAITSLLLGLFTTAIAAAELPDDNTIKPFTAIYDMYRQGDKLGQGSRIMTSLGDNNFSIELTSNIEWLIFSDRRSELSIFNYVDGKVSPLSYSYERSGTGSDKELTIEFRQNKDLIVKPEAKESPDKWEDGWLDEMSLHVQIQADLIAGKTAFEYSLISNRGTLRTYKLEVIGHEIISTGLGRFNAVKVARVYDKQKFYAQHAYGLFQS</sequence>
<proteinExistence type="predicted"/>
<comment type="caution">
    <text evidence="2">The sequence shown here is derived from an EMBL/GenBank/DDBJ whole genome shotgun (WGS) entry which is preliminary data.</text>
</comment>
<accession>A0ABT5FIA6</accession>
<feature type="chain" id="PRO_5045489373" evidence="1">
    <location>
        <begin position="24"/>
        <end position="216"/>
    </location>
</feature>
<feature type="signal peptide" evidence="1">
    <location>
        <begin position="1"/>
        <end position="23"/>
    </location>
</feature>
<gene>
    <name evidence="2" type="ORF">PN838_22020</name>
</gene>
<evidence type="ECO:0000256" key="1">
    <source>
        <dbReference type="SAM" id="SignalP"/>
    </source>
</evidence>
<dbReference type="EMBL" id="JAQOMS010000002">
    <property type="protein sequence ID" value="MDC2890921.1"/>
    <property type="molecule type" value="Genomic_DNA"/>
</dbReference>
<reference evidence="2 3" key="1">
    <citation type="submission" date="2023-01" db="EMBL/GenBank/DDBJ databases">
        <title>Psychrosphaera sp. nov., isolated from marine algae.</title>
        <authorList>
            <person name="Bayburt H."/>
            <person name="Choi B.J."/>
            <person name="Kim J.M."/>
            <person name="Choi D.G."/>
            <person name="Jeon C.O."/>
        </authorList>
    </citation>
    <scope>NUCLEOTIDE SEQUENCE [LARGE SCALE GENOMIC DNA]</scope>
    <source>
        <strain evidence="2 3">G1-22</strain>
    </source>
</reference>
<dbReference type="Proteomes" id="UP001528411">
    <property type="component" value="Unassembled WGS sequence"/>
</dbReference>
<organism evidence="2 3">
    <name type="scientific">Psychrosphaera algicola</name>
    <dbReference type="NCBI Taxonomy" id="3023714"/>
    <lineage>
        <taxon>Bacteria</taxon>
        <taxon>Pseudomonadati</taxon>
        <taxon>Pseudomonadota</taxon>
        <taxon>Gammaproteobacteria</taxon>
        <taxon>Alteromonadales</taxon>
        <taxon>Pseudoalteromonadaceae</taxon>
        <taxon>Psychrosphaera</taxon>
    </lineage>
</organism>
<protein>
    <submittedName>
        <fullName evidence="2">DUF3108 domain-containing protein</fullName>
    </submittedName>
</protein>
<dbReference type="Pfam" id="PF11306">
    <property type="entry name" value="DUF3108"/>
    <property type="match status" value="1"/>
</dbReference>
<keyword evidence="3" id="KW-1185">Reference proteome</keyword>
<name>A0ABT5FIA6_9GAMM</name>
<evidence type="ECO:0000313" key="2">
    <source>
        <dbReference type="EMBL" id="MDC2890921.1"/>
    </source>
</evidence>
<dbReference type="InterPro" id="IPR021457">
    <property type="entry name" value="DUF3108"/>
</dbReference>
<keyword evidence="1" id="KW-0732">Signal</keyword>
<dbReference type="RefSeq" id="WP_272182688.1">
    <property type="nucleotide sequence ID" value="NZ_JAQOMS010000002.1"/>
</dbReference>